<evidence type="ECO:0000313" key="2">
    <source>
        <dbReference type="Proteomes" id="UP001145114"/>
    </source>
</evidence>
<gene>
    <name evidence="1" type="primary">JHD1_2</name>
    <name evidence="1" type="ORF">EV182_006737</name>
</gene>
<reference evidence="1" key="1">
    <citation type="submission" date="2022-06" db="EMBL/GenBank/DDBJ databases">
        <title>Phylogenomic reconstructions and comparative analyses of Kickxellomycotina fungi.</title>
        <authorList>
            <person name="Reynolds N.K."/>
            <person name="Stajich J.E."/>
            <person name="Barry K."/>
            <person name="Grigoriev I.V."/>
            <person name="Crous P."/>
            <person name="Smith M.E."/>
        </authorList>
    </citation>
    <scope>NUCLEOTIDE SEQUENCE</scope>
    <source>
        <strain evidence="1">RSA 2271</strain>
    </source>
</reference>
<sequence>MTSSESEGDQQPCPRCPLSPDLDADCYESWLQCDSCDMWYHSICVGLGEEEANRIDVFHCPACHDKHGPSTYKRSSLRRSSRPHAQVDYSLLDEGEPAIFNQYTLRLEAREFEEANLVHLDNGEALKRAWLLDYCSEDGRPFIVDDPRGLGMRMPPPDITVSEIARKVGRLSTCVPGRSE</sequence>
<accession>A0ACC1HE94</accession>
<comment type="caution">
    <text evidence="1">The sequence shown here is derived from an EMBL/GenBank/DDBJ whole genome shotgun (WGS) entry which is preliminary data.</text>
</comment>
<evidence type="ECO:0000313" key="1">
    <source>
        <dbReference type="EMBL" id="KAJ1672664.1"/>
    </source>
</evidence>
<dbReference type="EMBL" id="JAMZIH010008018">
    <property type="protein sequence ID" value="KAJ1672664.1"/>
    <property type="molecule type" value="Genomic_DNA"/>
</dbReference>
<proteinExistence type="predicted"/>
<keyword evidence="1" id="KW-0560">Oxidoreductase</keyword>
<dbReference type="Proteomes" id="UP001145114">
    <property type="component" value="Unassembled WGS sequence"/>
</dbReference>
<keyword evidence="2" id="KW-1185">Reference proteome</keyword>
<dbReference type="EC" id="1.14.11.27" evidence="1"/>
<organism evidence="1 2">
    <name type="scientific">Spiromyces aspiralis</name>
    <dbReference type="NCBI Taxonomy" id="68401"/>
    <lineage>
        <taxon>Eukaryota</taxon>
        <taxon>Fungi</taxon>
        <taxon>Fungi incertae sedis</taxon>
        <taxon>Zoopagomycota</taxon>
        <taxon>Kickxellomycotina</taxon>
        <taxon>Kickxellomycetes</taxon>
        <taxon>Kickxellales</taxon>
        <taxon>Kickxellaceae</taxon>
        <taxon>Spiromyces</taxon>
    </lineage>
</organism>
<name>A0ACC1HE94_9FUNG</name>
<protein>
    <submittedName>
        <fullName evidence="1">JmjC domain-containing histone demethylation protein 1</fullName>
        <ecNumber evidence="1">1.14.11.27</ecNumber>
    </submittedName>
</protein>